<organism evidence="1 2">
    <name type="scientific">Phialocephala subalpina</name>
    <dbReference type="NCBI Taxonomy" id="576137"/>
    <lineage>
        <taxon>Eukaryota</taxon>
        <taxon>Fungi</taxon>
        <taxon>Dikarya</taxon>
        <taxon>Ascomycota</taxon>
        <taxon>Pezizomycotina</taxon>
        <taxon>Leotiomycetes</taxon>
        <taxon>Helotiales</taxon>
        <taxon>Mollisiaceae</taxon>
        <taxon>Phialocephala</taxon>
        <taxon>Phialocephala fortinii species complex</taxon>
    </lineage>
</organism>
<dbReference type="InterPro" id="IPR052895">
    <property type="entry name" value="HetReg/Transcr_Mod"/>
</dbReference>
<evidence type="ECO:0000313" key="2">
    <source>
        <dbReference type="Proteomes" id="UP000184330"/>
    </source>
</evidence>
<gene>
    <name evidence="1" type="ORF">PAC_00873</name>
</gene>
<proteinExistence type="predicted"/>
<dbReference type="OrthoDB" id="3564533at2759"/>
<keyword evidence="2" id="KW-1185">Reference proteome</keyword>
<accession>A0A1L7WE41</accession>
<reference evidence="1 2" key="1">
    <citation type="submission" date="2016-03" db="EMBL/GenBank/DDBJ databases">
        <authorList>
            <person name="Ploux O."/>
        </authorList>
    </citation>
    <scope>NUCLEOTIDE SEQUENCE [LARGE SCALE GENOMIC DNA]</scope>
    <source>
        <strain evidence="1 2">UAMH 11012</strain>
    </source>
</reference>
<protein>
    <recommendedName>
        <fullName evidence="3">Heterokaryon incompatibility domain-containing protein</fullName>
    </recommendedName>
</protein>
<dbReference type="EMBL" id="FJOG01000001">
    <property type="protein sequence ID" value="CZR50998.1"/>
    <property type="molecule type" value="Genomic_DNA"/>
</dbReference>
<sequence length="390" mass="43848">MDRWRNGSAFDSRSKGYPFKSGVEPKDLPGERVLARFSFSTDRVFINQYGYSERNHQLGDSGNGEGELFADLSAVAAAESSSSSLEGHVAENHTVIQPILEIPWWDRIWVLQEIARSRWVFVQYRQYRVEWRYFAEIFRYIAFTNEMTAAAEQFVLCTTRLDPRDKIYGLLGLLVSNDLDEEADLDYSKSTRNVYIEFARSHMNLTTLCSAEYGNKSALGLPSWCPNWSVDAASPTPFLASGIETGSIGRPLGIHSPRDTQDREFLGEVGLCLPNFKACKRCSPVLKGTLDDFSKGWICAVQGDFDERSWLQILQNSENPPGGEWKAGGTLEDGDAKKMTCLNRRFFLSAKGFMGFGPAATKVGDVLYTFSSNSKSATVFVIRRPRTTYR</sequence>
<dbReference type="Proteomes" id="UP000184330">
    <property type="component" value="Unassembled WGS sequence"/>
</dbReference>
<dbReference type="PANTHER" id="PTHR24148">
    <property type="entry name" value="ANKYRIN REPEAT DOMAIN-CONTAINING PROTEIN 39 HOMOLOG-RELATED"/>
    <property type="match status" value="1"/>
</dbReference>
<dbReference type="AlphaFoldDB" id="A0A1L7WE41"/>
<name>A0A1L7WE41_9HELO</name>
<evidence type="ECO:0008006" key="3">
    <source>
        <dbReference type="Google" id="ProtNLM"/>
    </source>
</evidence>
<evidence type="ECO:0000313" key="1">
    <source>
        <dbReference type="EMBL" id="CZR50998.1"/>
    </source>
</evidence>
<dbReference type="PANTHER" id="PTHR24148:SF73">
    <property type="entry name" value="HET DOMAIN PROTEIN (AFU_ORTHOLOGUE AFUA_8G01020)"/>
    <property type="match status" value="1"/>
</dbReference>